<dbReference type="EMBL" id="JBAKBA010000041">
    <property type="protein sequence ID" value="MEL0660394.1"/>
    <property type="molecule type" value="Genomic_DNA"/>
</dbReference>
<comment type="caution">
    <text evidence="1">The sequence shown here is derived from an EMBL/GenBank/DDBJ whole genome shotgun (WGS) entry which is preliminary data.</text>
</comment>
<keyword evidence="2" id="KW-1185">Reference proteome</keyword>
<dbReference type="Pfam" id="PF13689">
    <property type="entry name" value="DUF4154"/>
    <property type="match status" value="1"/>
</dbReference>
<reference evidence="1 2" key="1">
    <citation type="submission" date="2024-02" db="EMBL/GenBank/DDBJ databases">
        <title>Bacteria isolated from the canopy kelp, Nereocystis luetkeana.</title>
        <authorList>
            <person name="Pfister C.A."/>
            <person name="Younker I.T."/>
            <person name="Light S.H."/>
        </authorList>
    </citation>
    <scope>NUCLEOTIDE SEQUENCE [LARGE SCALE GENOMIC DNA]</scope>
    <source>
        <strain evidence="1 2">TI.2.07</strain>
    </source>
</reference>
<protein>
    <submittedName>
        <fullName evidence="1">YfiR family protein</fullName>
    </submittedName>
</protein>
<name>A0ABU9HEQ8_9GAMM</name>
<dbReference type="Proteomes" id="UP001366060">
    <property type="component" value="Unassembled WGS sequence"/>
</dbReference>
<evidence type="ECO:0000313" key="2">
    <source>
        <dbReference type="Proteomes" id="UP001366060"/>
    </source>
</evidence>
<accession>A0ABU9HEQ8</accession>
<sequence length="181" mass="20584">MMQSLHRLFIIKLFLVIFFMSGETAATPREDAIKSGFLYNFARYSDGDWFNPGVNSSYNICSFNPEFIAAARNTLKDLTIKNRPIMVNLLTSEEGGIADCDTLFISKHDIDKWAVLFKKETFSNLMLVGEFDNFLSSGGHINFFIIGGKVRFEIDPIKLKKSGINMSSKVLRLGRIHEREL</sequence>
<evidence type="ECO:0000313" key="1">
    <source>
        <dbReference type="EMBL" id="MEL0660394.1"/>
    </source>
</evidence>
<gene>
    <name evidence="1" type="ORF">V6255_14740</name>
</gene>
<proteinExistence type="predicted"/>
<dbReference type="InterPro" id="IPR025293">
    <property type="entry name" value="YfiR/HmsC-like"/>
</dbReference>
<organism evidence="1 2">
    <name type="scientific">Psychromonas arctica</name>
    <dbReference type="NCBI Taxonomy" id="168275"/>
    <lineage>
        <taxon>Bacteria</taxon>
        <taxon>Pseudomonadati</taxon>
        <taxon>Pseudomonadota</taxon>
        <taxon>Gammaproteobacteria</taxon>
        <taxon>Alteromonadales</taxon>
        <taxon>Psychromonadaceae</taxon>
        <taxon>Psychromonas</taxon>
    </lineage>
</organism>
<dbReference type="RefSeq" id="WP_341628853.1">
    <property type="nucleotide sequence ID" value="NZ_JBAKBA010000041.1"/>
</dbReference>